<evidence type="ECO:0000313" key="1">
    <source>
        <dbReference type="EMBL" id="KZP19889.1"/>
    </source>
</evidence>
<dbReference type="AlphaFoldDB" id="A0A166IJE4"/>
<dbReference type="Gene3D" id="3.80.10.10">
    <property type="entry name" value="Ribonuclease Inhibitor"/>
    <property type="match status" value="1"/>
</dbReference>
<evidence type="ECO:0000313" key="2">
    <source>
        <dbReference type="Proteomes" id="UP000076532"/>
    </source>
</evidence>
<organism evidence="1 2">
    <name type="scientific">Athelia psychrophila</name>
    <dbReference type="NCBI Taxonomy" id="1759441"/>
    <lineage>
        <taxon>Eukaryota</taxon>
        <taxon>Fungi</taxon>
        <taxon>Dikarya</taxon>
        <taxon>Basidiomycota</taxon>
        <taxon>Agaricomycotina</taxon>
        <taxon>Agaricomycetes</taxon>
        <taxon>Agaricomycetidae</taxon>
        <taxon>Atheliales</taxon>
        <taxon>Atheliaceae</taxon>
        <taxon>Athelia</taxon>
    </lineage>
</organism>
<sequence>MYEEGRAALLTLPTEIHGQFMGLVETSDLQHIAWASHKLRQVAVPILWCQIGSNVTWVKRMFEDMIREIPDRAEAARRDEMRASFFPFIRRLYLDCRSELQCRQFMQHVGFMPHLTNLQFIVSTQQCFDWPESLQHITLKALTNLSIESHFEVAEGLLTTVTTPALVTLRISCGLEESQQMFQAVGAMRTLRHLHLSLPIYDSCWNLTSMLSWFDDLPELITFRFHAYMPDTEVYEYLTESDAHTIMEFFPNLRVLSVEFATFQFFISILKHPQLESLTLDASYWLPGDRDTQTTPCPGLRTLRFSGCPDDWVPGPIGLNVCGEAVKKERFPKITSLDVANMDASPWW</sequence>
<name>A0A166IJE4_9AGAM</name>
<gene>
    <name evidence="1" type="ORF">FIBSPDRAFT_954957</name>
</gene>
<dbReference type="InterPro" id="IPR032675">
    <property type="entry name" value="LRR_dom_sf"/>
</dbReference>
<dbReference type="Proteomes" id="UP000076532">
    <property type="component" value="Unassembled WGS sequence"/>
</dbReference>
<protein>
    <recommendedName>
        <fullName evidence="3">F-box domain-containing protein</fullName>
    </recommendedName>
</protein>
<evidence type="ECO:0008006" key="3">
    <source>
        <dbReference type="Google" id="ProtNLM"/>
    </source>
</evidence>
<accession>A0A166IJE4</accession>
<dbReference type="EMBL" id="KV417559">
    <property type="protein sequence ID" value="KZP19889.1"/>
    <property type="molecule type" value="Genomic_DNA"/>
</dbReference>
<dbReference type="SUPFAM" id="SSF52047">
    <property type="entry name" value="RNI-like"/>
    <property type="match status" value="1"/>
</dbReference>
<reference evidence="1 2" key="1">
    <citation type="journal article" date="2016" name="Mol. Biol. Evol.">
        <title>Comparative Genomics of Early-Diverging Mushroom-Forming Fungi Provides Insights into the Origins of Lignocellulose Decay Capabilities.</title>
        <authorList>
            <person name="Nagy L.G."/>
            <person name="Riley R."/>
            <person name="Tritt A."/>
            <person name="Adam C."/>
            <person name="Daum C."/>
            <person name="Floudas D."/>
            <person name="Sun H."/>
            <person name="Yadav J.S."/>
            <person name="Pangilinan J."/>
            <person name="Larsson K.H."/>
            <person name="Matsuura K."/>
            <person name="Barry K."/>
            <person name="Labutti K."/>
            <person name="Kuo R."/>
            <person name="Ohm R.A."/>
            <person name="Bhattacharya S.S."/>
            <person name="Shirouzu T."/>
            <person name="Yoshinaga Y."/>
            <person name="Martin F.M."/>
            <person name="Grigoriev I.V."/>
            <person name="Hibbett D.S."/>
        </authorList>
    </citation>
    <scope>NUCLEOTIDE SEQUENCE [LARGE SCALE GENOMIC DNA]</scope>
    <source>
        <strain evidence="1 2">CBS 109695</strain>
    </source>
</reference>
<proteinExistence type="predicted"/>
<keyword evidence="2" id="KW-1185">Reference proteome</keyword>